<evidence type="ECO:0000313" key="1">
    <source>
        <dbReference type="EnsemblMetazoa" id="GMOY010297-PA"/>
    </source>
</evidence>
<dbReference type="AlphaFoldDB" id="A0A1B0GAG2"/>
<accession>A0A1B0GAG2</accession>
<protein>
    <submittedName>
        <fullName evidence="1">Uncharacterized protein</fullName>
    </submittedName>
</protein>
<evidence type="ECO:0000313" key="2">
    <source>
        <dbReference type="Proteomes" id="UP000092444"/>
    </source>
</evidence>
<organism evidence="1 2">
    <name type="scientific">Glossina morsitans morsitans</name>
    <name type="common">Savannah tsetse fly</name>
    <dbReference type="NCBI Taxonomy" id="37546"/>
    <lineage>
        <taxon>Eukaryota</taxon>
        <taxon>Metazoa</taxon>
        <taxon>Ecdysozoa</taxon>
        <taxon>Arthropoda</taxon>
        <taxon>Hexapoda</taxon>
        <taxon>Insecta</taxon>
        <taxon>Pterygota</taxon>
        <taxon>Neoptera</taxon>
        <taxon>Endopterygota</taxon>
        <taxon>Diptera</taxon>
        <taxon>Brachycera</taxon>
        <taxon>Muscomorpha</taxon>
        <taxon>Hippoboscoidea</taxon>
        <taxon>Glossinidae</taxon>
        <taxon>Glossina</taxon>
    </lineage>
</organism>
<sequence length="81" mass="9168">MCRKATIIDAGLSVHSRAEKAHDNVYLRLVYQICDLFVKQISTTAQQKFIFASLISTSGIENIQLWQGGVEDVLLCYKRGY</sequence>
<proteinExistence type="predicted"/>
<dbReference type="EnsemblMetazoa" id="GMOY010297-RA">
    <property type="protein sequence ID" value="GMOY010297-PA"/>
    <property type="gene ID" value="GMOY010297"/>
</dbReference>
<dbReference type="Proteomes" id="UP000092444">
    <property type="component" value="Unassembled WGS sequence"/>
</dbReference>
<name>A0A1B0GAG2_GLOMM</name>
<dbReference type="EMBL" id="CCAG010000951">
    <property type="status" value="NOT_ANNOTATED_CDS"/>
    <property type="molecule type" value="Genomic_DNA"/>
</dbReference>
<dbReference type="VEuPathDB" id="VectorBase:GMOY010297"/>
<reference evidence="1" key="1">
    <citation type="submission" date="2020-05" db="UniProtKB">
        <authorList>
            <consortium name="EnsemblMetazoa"/>
        </authorList>
    </citation>
    <scope>IDENTIFICATION</scope>
    <source>
        <strain evidence="1">Yale</strain>
    </source>
</reference>
<keyword evidence="2" id="KW-1185">Reference proteome</keyword>